<organism evidence="1 2">
    <name type="scientific">Aspergillus luchuensis (strain CBS 106.47)</name>
    <dbReference type="NCBI Taxonomy" id="1137211"/>
    <lineage>
        <taxon>Eukaryota</taxon>
        <taxon>Fungi</taxon>
        <taxon>Dikarya</taxon>
        <taxon>Ascomycota</taxon>
        <taxon>Pezizomycotina</taxon>
        <taxon>Eurotiomycetes</taxon>
        <taxon>Eurotiomycetidae</taxon>
        <taxon>Eurotiales</taxon>
        <taxon>Aspergillaceae</taxon>
        <taxon>Aspergillus</taxon>
        <taxon>Aspergillus subgen. Circumdati</taxon>
    </lineage>
</organism>
<dbReference type="EMBL" id="KV878255">
    <property type="protein sequence ID" value="OJZ80409.1"/>
    <property type="molecule type" value="Genomic_DNA"/>
</dbReference>
<evidence type="ECO:0000313" key="1">
    <source>
        <dbReference type="EMBL" id="OJZ80409.1"/>
    </source>
</evidence>
<dbReference type="Proteomes" id="UP000184063">
    <property type="component" value="Unassembled WGS sequence"/>
</dbReference>
<gene>
    <name evidence="1" type="ORF">ASPFODRAFT_200725</name>
</gene>
<evidence type="ECO:0000313" key="2">
    <source>
        <dbReference type="Proteomes" id="UP000184063"/>
    </source>
</evidence>
<dbReference type="AlphaFoldDB" id="A0A1M3T0X5"/>
<sequence>MAGTSYSSISTLDPRIAGIFASICSGCQMVDYSGVSYTETFCWVILEMPNRRIYTYQSHPHLPAPTAEELEDWPQPVIHRTPADYTTQPTTNVAIPHPPTFNILGRQYDGWDSVFSKC</sequence>
<name>A0A1M3T0X5_ASPLC</name>
<protein>
    <submittedName>
        <fullName evidence="1">Uncharacterized protein</fullName>
    </submittedName>
</protein>
<dbReference type="OrthoDB" id="4460491at2759"/>
<dbReference type="VEuPathDB" id="FungiDB:ASPFODRAFT_200725"/>
<reference evidence="2" key="1">
    <citation type="journal article" date="2017" name="Genome Biol.">
        <title>Comparative genomics reveals high biological diversity and specific adaptations in the industrially and medically important fungal genus Aspergillus.</title>
        <authorList>
            <person name="de Vries R.P."/>
            <person name="Riley R."/>
            <person name="Wiebenga A."/>
            <person name="Aguilar-Osorio G."/>
            <person name="Amillis S."/>
            <person name="Uchima C.A."/>
            <person name="Anderluh G."/>
            <person name="Asadollahi M."/>
            <person name="Askin M."/>
            <person name="Barry K."/>
            <person name="Battaglia E."/>
            <person name="Bayram O."/>
            <person name="Benocci T."/>
            <person name="Braus-Stromeyer S.A."/>
            <person name="Caldana C."/>
            <person name="Canovas D."/>
            <person name="Cerqueira G.C."/>
            <person name="Chen F."/>
            <person name="Chen W."/>
            <person name="Choi C."/>
            <person name="Clum A."/>
            <person name="Dos Santos R.A."/>
            <person name="Damasio A.R."/>
            <person name="Diallinas G."/>
            <person name="Emri T."/>
            <person name="Fekete E."/>
            <person name="Flipphi M."/>
            <person name="Freyberg S."/>
            <person name="Gallo A."/>
            <person name="Gournas C."/>
            <person name="Habgood R."/>
            <person name="Hainaut M."/>
            <person name="Harispe M.L."/>
            <person name="Henrissat B."/>
            <person name="Hilden K.S."/>
            <person name="Hope R."/>
            <person name="Hossain A."/>
            <person name="Karabika E."/>
            <person name="Karaffa L."/>
            <person name="Karanyi Z."/>
            <person name="Krasevec N."/>
            <person name="Kuo A."/>
            <person name="Kusch H."/>
            <person name="LaButti K."/>
            <person name="Lagendijk E.L."/>
            <person name="Lapidus A."/>
            <person name="Levasseur A."/>
            <person name="Lindquist E."/>
            <person name="Lipzen A."/>
            <person name="Logrieco A.F."/>
            <person name="MacCabe A."/>
            <person name="Maekelae M.R."/>
            <person name="Malavazi I."/>
            <person name="Melin P."/>
            <person name="Meyer V."/>
            <person name="Mielnichuk N."/>
            <person name="Miskei M."/>
            <person name="Molnar A.P."/>
            <person name="Mule G."/>
            <person name="Ngan C.Y."/>
            <person name="Orejas M."/>
            <person name="Orosz E."/>
            <person name="Ouedraogo J.P."/>
            <person name="Overkamp K.M."/>
            <person name="Park H.-S."/>
            <person name="Perrone G."/>
            <person name="Piumi F."/>
            <person name="Punt P.J."/>
            <person name="Ram A.F."/>
            <person name="Ramon A."/>
            <person name="Rauscher S."/>
            <person name="Record E."/>
            <person name="Riano-Pachon D.M."/>
            <person name="Robert V."/>
            <person name="Roehrig J."/>
            <person name="Ruller R."/>
            <person name="Salamov A."/>
            <person name="Salih N.S."/>
            <person name="Samson R.A."/>
            <person name="Sandor E."/>
            <person name="Sanguinetti M."/>
            <person name="Schuetze T."/>
            <person name="Sepcic K."/>
            <person name="Shelest E."/>
            <person name="Sherlock G."/>
            <person name="Sophianopoulou V."/>
            <person name="Squina F.M."/>
            <person name="Sun H."/>
            <person name="Susca A."/>
            <person name="Todd R.B."/>
            <person name="Tsang A."/>
            <person name="Unkles S.E."/>
            <person name="van de Wiele N."/>
            <person name="van Rossen-Uffink D."/>
            <person name="Oliveira J.V."/>
            <person name="Vesth T.C."/>
            <person name="Visser J."/>
            <person name="Yu J.-H."/>
            <person name="Zhou M."/>
            <person name="Andersen M.R."/>
            <person name="Archer D.B."/>
            <person name="Baker S.E."/>
            <person name="Benoit I."/>
            <person name="Brakhage A.A."/>
            <person name="Braus G.H."/>
            <person name="Fischer R."/>
            <person name="Frisvad J.C."/>
            <person name="Goldman G.H."/>
            <person name="Houbraken J."/>
            <person name="Oakley B."/>
            <person name="Pocsi I."/>
            <person name="Scazzocchio C."/>
            <person name="Seiboth B."/>
            <person name="vanKuyk P.A."/>
            <person name="Wortman J."/>
            <person name="Dyer P.S."/>
            <person name="Grigoriev I.V."/>
        </authorList>
    </citation>
    <scope>NUCLEOTIDE SEQUENCE [LARGE SCALE GENOMIC DNA]</scope>
    <source>
        <strain evidence="2">CBS 106.47</strain>
    </source>
</reference>
<proteinExistence type="predicted"/>
<accession>A0A1M3T0X5</accession>